<keyword evidence="6 10" id="KW-0472">Membrane</keyword>
<evidence type="ECO:0000256" key="5">
    <source>
        <dbReference type="ARBA" id="ARBA00022989"/>
    </source>
</evidence>
<dbReference type="PANTHER" id="PTHR48020">
    <property type="entry name" value="PROTON MYO-INOSITOL COTRANSPORTER"/>
    <property type="match status" value="1"/>
</dbReference>
<proteinExistence type="inferred from homology"/>
<evidence type="ECO:0000256" key="3">
    <source>
        <dbReference type="ARBA" id="ARBA00022448"/>
    </source>
</evidence>
<dbReference type="InterPro" id="IPR020846">
    <property type="entry name" value="MFS_dom"/>
</dbReference>
<dbReference type="OrthoDB" id="6339427at2759"/>
<dbReference type="GO" id="GO:0016020">
    <property type="term" value="C:membrane"/>
    <property type="evidence" value="ECO:0007669"/>
    <property type="project" value="UniProtKB-SubCell"/>
</dbReference>
<dbReference type="AlphaFoldDB" id="F2TPH6"/>
<evidence type="ECO:0000259" key="11">
    <source>
        <dbReference type="PROSITE" id="PS50850"/>
    </source>
</evidence>
<dbReference type="PRINTS" id="PR00171">
    <property type="entry name" value="SUGRTRNSPORT"/>
</dbReference>
<accession>F2TPH6</accession>
<evidence type="ECO:0000256" key="6">
    <source>
        <dbReference type="ARBA" id="ARBA00023136"/>
    </source>
</evidence>
<dbReference type="PROSITE" id="PS00217">
    <property type="entry name" value="SUGAR_TRANSPORT_2"/>
    <property type="match status" value="1"/>
</dbReference>
<dbReference type="PANTHER" id="PTHR48020:SF12">
    <property type="entry name" value="PROTON MYO-INOSITOL COTRANSPORTER"/>
    <property type="match status" value="1"/>
</dbReference>
<comment type="similarity">
    <text evidence="2 8">Belongs to the major facilitator superfamily. Sugar transporter (TC 2.A.1.1) family.</text>
</comment>
<feature type="transmembrane region" description="Helical" evidence="10">
    <location>
        <begin position="381"/>
        <end position="400"/>
    </location>
</feature>
<evidence type="ECO:0000256" key="7">
    <source>
        <dbReference type="ARBA" id="ARBA00049119"/>
    </source>
</evidence>
<evidence type="ECO:0000256" key="1">
    <source>
        <dbReference type="ARBA" id="ARBA00004141"/>
    </source>
</evidence>
<evidence type="ECO:0000256" key="10">
    <source>
        <dbReference type="SAM" id="Phobius"/>
    </source>
</evidence>
<name>F2TPH6_AJEDA</name>
<feature type="region of interest" description="Disordered" evidence="9">
    <location>
        <begin position="1"/>
        <end position="91"/>
    </location>
</feature>
<dbReference type="GO" id="GO:0005366">
    <property type="term" value="F:myo-inositol:proton symporter activity"/>
    <property type="evidence" value="ECO:0007669"/>
    <property type="project" value="TreeGrafter"/>
</dbReference>
<keyword evidence="5 10" id="KW-1133">Transmembrane helix</keyword>
<dbReference type="InterPro" id="IPR036259">
    <property type="entry name" value="MFS_trans_sf"/>
</dbReference>
<dbReference type="InterPro" id="IPR050814">
    <property type="entry name" value="Myo-inositol_Transporter"/>
</dbReference>
<feature type="transmembrane region" description="Helical" evidence="10">
    <location>
        <begin position="518"/>
        <end position="539"/>
    </location>
</feature>
<dbReference type="InterPro" id="IPR005829">
    <property type="entry name" value="Sugar_transporter_CS"/>
</dbReference>
<evidence type="ECO:0000256" key="8">
    <source>
        <dbReference type="RuleBase" id="RU003346"/>
    </source>
</evidence>
<organism evidence="12">
    <name type="scientific">Ajellomyces dermatitidis (strain ATCC 18188 / CBS 674.68)</name>
    <name type="common">Blastomyces dermatitidis</name>
    <dbReference type="NCBI Taxonomy" id="653446"/>
    <lineage>
        <taxon>Eukaryota</taxon>
        <taxon>Fungi</taxon>
        <taxon>Dikarya</taxon>
        <taxon>Ascomycota</taxon>
        <taxon>Pezizomycotina</taxon>
        <taxon>Eurotiomycetes</taxon>
        <taxon>Eurotiomycetidae</taxon>
        <taxon>Onygenales</taxon>
        <taxon>Ajellomycetaceae</taxon>
        <taxon>Blastomyces</taxon>
    </lineage>
</organism>
<sequence>MPSAHSPHAIVDTTAASAHEDLELQDMNSSAANNPEAPLLDHRDATPRSPPLDHRGDATPRSPPPRYSDQFGNEDASNNNDSGRRSLGQAPATASAGSGGWFIWALTCSAGISGLLFGYDTGVISSTLVSIGTDLSGRSLTTLDKSLITSCTSLFALIVSPFAGVLGDKLGRKPIILIADVLFIVGALWQASSPSVWSMIVGRSLIGLGVGAASLITPLYITELSPPDIRGRLVTILSLFVTGGQVVAYTTGWLLSTTHAGWRWMVGLGALPAIIQLSILLFLPETPRWLVRADKQREARRVVHRIYGSSNPRIPDQLVRDIERELVAEENATDDLLKSLNQEVSDSHWLRLPRSWAALFQIGGNRRALTIACMLQSLQQLCGFNSLMYFSATIFSLLAFSSPTLTSLSVAVTNFLFTLLAFSLIDRIGRRRILLSSIPIMTTALLLCGLAFSIFDPAAARDGTPPQEQRGEPGAALAPLAPLLILTSLTIYTAAYASGIGTIPWQQSELFPLGVRSLGSALATGTNWGANFVVGLTFLPMMDWISAQWTFVMYAAICAVGWGFIWMIYPEMSGLGLEDVRGLLVDGWGVKESVEGFKRRRRESGRREEGCS</sequence>
<dbReference type="EMBL" id="GG749485">
    <property type="protein sequence ID" value="EGE85139.1"/>
    <property type="molecule type" value="Genomic_DNA"/>
</dbReference>
<dbReference type="InterPro" id="IPR005828">
    <property type="entry name" value="MFS_sugar_transport-like"/>
</dbReference>
<reference evidence="12" key="1">
    <citation type="submission" date="2010-03" db="EMBL/GenBank/DDBJ databases">
        <title>Annotation of Blastomyces dermatitidis strain ATCC 18188.</title>
        <authorList>
            <consortium name="The Broad Institute Genome Sequencing Platform"/>
            <consortium name="Broad Institute Genome Sequencing Center for Infectious Disease."/>
            <person name="Cuomo C."/>
            <person name="Klein B."/>
            <person name="Sullivan T."/>
            <person name="Heitman J."/>
            <person name="Young S."/>
            <person name="Zeng Q."/>
            <person name="Gargeya S."/>
            <person name="Alvarado L."/>
            <person name="Berlin A.M."/>
            <person name="Chapman S.B."/>
            <person name="Chen Z."/>
            <person name="Freedman E."/>
            <person name="Gellesch M."/>
            <person name="Goldberg J."/>
            <person name="Griggs A."/>
            <person name="Gujja S."/>
            <person name="Heilman E."/>
            <person name="Heiman D."/>
            <person name="Howarth C."/>
            <person name="Mehta T."/>
            <person name="Neiman D."/>
            <person name="Pearson M."/>
            <person name="Roberts A."/>
            <person name="Saif S."/>
            <person name="Shea T."/>
            <person name="Shenoy N."/>
            <person name="Sisk P."/>
            <person name="Stolte C."/>
            <person name="Sykes S."/>
            <person name="White J."/>
            <person name="Yandava C."/>
            <person name="Haas B."/>
            <person name="Nusbaum C."/>
            <person name="Birren B."/>
        </authorList>
    </citation>
    <scope>NUCLEOTIDE SEQUENCE [LARGE SCALE GENOMIC DNA]</scope>
    <source>
        <strain evidence="12">ATCC 18188</strain>
    </source>
</reference>
<dbReference type="GO" id="GO:1904679">
    <property type="term" value="P:myo-inositol import across plasma membrane"/>
    <property type="evidence" value="ECO:0007669"/>
    <property type="project" value="TreeGrafter"/>
</dbReference>
<protein>
    <submittedName>
        <fullName evidence="12">MFS myo-inositol transporter</fullName>
    </submittedName>
</protein>
<feature type="transmembrane region" description="Helical" evidence="10">
    <location>
        <begin position="147"/>
        <end position="167"/>
    </location>
</feature>
<dbReference type="FunFam" id="1.20.1250.20:FF:000073">
    <property type="entry name" value="MFS myo-inositol transporter, putative"/>
    <property type="match status" value="1"/>
</dbReference>
<feature type="transmembrane region" description="Helical" evidence="10">
    <location>
        <begin position="233"/>
        <end position="255"/>
    </location>
</feature>
<comment type="subcellular location">
    <subcellularLocation>
        <location evidence="1">Membrane</location>
        <topology evidence="1">Multi-pass membrane protein</topology>
    </subcellularLocation>
</comment>
<feature type="transmembrane region" description="Helical" evidence="10">
    <location>
        <begin position="406"/>
        <end position="426"/>
    </location>
</feature>
<evidence type="ECO:0000256" key="9">
    <source>
        <dbReference type="SAM" id="MobiDB-lite"/>
    </source>
</evidence>
<gene>
    <name evidence="12" type="ORF">BDDG_08084</name>
</gene>
<evidence type="ECO:0000256" key="2">
    <source>
        <dbReference type="ARBA" id="ARBA00010992"/>
    </source>
</evidence>
<dbReference type="PROSITE" id="PS50850">
    <property type="entry name" value="MFS"/>
    <property type="match status" value="1"/>
</dbReference>
<feature type="transmembrane region" description="Helical" evidence="10">
    <location>
        <begin position="174"/>
        <end position="191"/>
    </location>
</feature>
<feature type="transmembrane region" description="Helical" evidence="10">
    <location>
        <begin position="101"/>
        <end position="119"/>
    </location>
</feature>
<evidence type="ECO:0000256" key="4">
    <source>
        <dbReference type="ARBA" id="ARBA00022692"/>
    </source>
</evidence>
<feature type="domain" description="Major facilitator superfamily (MFS) profile" evidence="11">
    <location>
        <begin position="106"/>
        <end position="573"/>
    </location>
</feature>
<dbReference type="SUPFAM" id="SSF103473">
    <property type="entry name" value="MFS general substrate transporter"/>
    <property type="match status" value="1"/>
</dbReference>
<dbReference type="Gene3D" id="1.20.1250.20">
    <property type="entry name" value="MFS general substrate transporter like domains"/>
    <property type="match status" value="1"/>
</dbReference>
<dbReference type="HOGENOM" id="CLU_001265_30_5_1"/>
<dbReference type="NCBIfam" id="TIGR00879">
    <property type="entry name" value="SP"/>
    <property type="match status" value="1"/>
</dbReference>
<feature type="transmembrane region" description="Helical" evidence="10">
    <location>
        <begin position="261"/>
        <end position="283"/>
    </location>
</feature>
<evidence type="ECO:0000313" key="12">
    <source>
        <dbReference type="EMBL" id="EGE85139.1"/>
    </source>
</evidence>
<dbReference type="Pfam" id="PF00083">
    <property type="entry name" value="Sugar_tr"/>
    <property type="match status" value="1"/>
</dbReference>
<keyword evidence="4 10" id="KW-0812">Transmembrane</keyword>
<comment type="catalytic activity">
    <reaction evidence="7">
        <text>myo-inositol(out) + H(+)(out) = myo-inositol(in) + H(+)(in)</text>
        <dbReference type="Rhea" id="RHEA:60364"/>
        <dbReference type="ChEBI" id="CHEBI:15378"/>
        <dbReference type="ChEBI" id="CHEBI:17268"/>
    </reaction>
</comment>
<dbReference type="InterPro" id="IPR003663">
    <property type="entry name" value="Sugar/inositol_transpt"/>
</dbReference>
<feature type="transmembrane region" description="Helical" evidence="10">
    <location>
        <begin position="551"/>
        <end position="569"/>
    </location>
</feature>
<keyword evidence="3 8" id="KW-0813">Transport</keyword>
<feature type="transmembrane region" description="Helical" evidence="10">
    <location>
        <begin position="433"/>
        <end position="455"/>
    </location>
</feature>
<feature type="transmembrane region" description="Helical" evidence="10">
    <location>
        <begin position="475"/>
        <end position="497"/>
    </location>
</feature>
<feature type="transmembrane region" description="Helical" evidence="10">
    <location>
        <begin position="197"/>
        <end position="221"/>
    </location>
</feature>
<dbReference type="Proteomes" id="UP000007802">
    <property type="component" value="Unassembled WGS sequence"/>
</dbReference>
<feature type="compositionally biased region" description="Basic and acidic residues" evidence="9">
    <location>
        <begin position="39"/>
        <end position="58"/>
    </location>
</feature>